<evidence type="ECO:0000313" key="2">
    <source>
        <dbReference type="EMBL" id="MFC5720450.1"/>
    </source>
</evidence>
<evidence type="ECO:0000313" key="3">
    <source>
        <dbReference type="Proteomes" id="UP001596083"/>
    </source>
</evidence>
<proteinExistence type="predicted"/>
<dbReference type="RefSeq" id="WP_390315595.1">
    <property type="nucleotide sequence ID" value="NZ_JBHSPB010000005.1"/>
</dbReference>
<evidence type="ECO:0000259" key="1">
    <source>
        <dbReference type="Pfam" id="PF13471"/>
    </source>
</evidence>
<sequence>MSQVLRAAGPRPPLRRRIAARTAVAAARCLARLRPRRLRAVLEFVRRGAVPAGFARTLRARQDVTAVSTLCAGTYCLQRSLATALLCRMGGAWPTWCAGVRSAPFAAHAWVESGGRRVGEPAGTAGFRVLIAVPPPRRQRPRSTSRSRWAQAAASSVKRAVTSWWPRS</sequence>
<accession>A0ABW0Z251</accession>
<reference evidence="3" key="1">
    <citation type="journal article" date="2019" name="Int. J. Syst. Evol. Microbiol.">
        <title>The Global Catalogue of Microorganisms (GCM) 10K type strain sequencing project: providing services to taxonomists for standard genome sequencing and annotation.</title>
        <authorList>
            <consortium name="The Broad Institute Genomics Platform"/>
            <consortium name="The Broad Institute Genome Sequencing Center for Infectious Disease"/>
            <person name="Wu L."/>
            <person name="Ma J."/>
        </authorList>
    </citation>
    <scope>NUCLEOTIDE SEQUENCE [LARGE SCALE GENOMIC DNA]</scope>
    <source>
        <strain evidence="3">CGMCC 4.7304</strain>
    </source>
</reference>
<comment type="caution">
    <text evidence="2">The sequence shown here is derived from an EMBL/GenBank/DDBJ whole genome shotgun (WGS) entry which is preliminary data.</text>
</comment>
<dbReference type="NCBIfam" id="NF033537">
    <property type="entry name" value="lasso_biosyn_B2"/>
    <property type="match status" value="1"/>
</dbReference>
<organism evidence="2 3">
    <name type="scientific">Streptomyces gamaensis</name>
    <dbReference type="NCBI Taxonomy" id="1763542"/>
    <lineage>
        <taxon>Bacteria</taxon>
        <taxon>Bacillati</taxon>
        <taxon>Actinomycetota</taxon>
        <taxon>Actinomycetes</taxon>
        <taxon>Kitasatosporales</taxon>
        <taxon>Streptomycetaceae</taxon>
        <taxon>Streptomyces</taxon>
    </lineage>
</organism>
<dbReference type="EMBL" id="JBHSPB010000005">
    <property type="protein sequence ID" value="MFC5720450.1"/>
    <property type="molecule type" value="Genomic_DNA"/>
</dbReference>
<dbReference type="InterPro" id="IPR053521">
    <property type="entry name" value="McjB-like"/>
</dbReference>
<dbReference type="InterPro" id="IPR032708">
    <property type="entry name" value="McjB_C"/>
</dbReference>
<keyword evidence="3" id="KW-1185">Reference proteome</keyword>
<feature type="domain" description="Microcin J25-processing protein McjB C-terminal" evidence="1">
    <location>
        <begin position="22"/>
        <end position="131"/>
    </location>
</feature>
<dbReference type="Pfam" id="PF13471">
    <property type="entry name" value="Transglut_core3"/>
    <property type="match status" value="1"/>
</dbReference>
<gene>
    <name evidence="2" type="ORF">ACFP1Z_09790</name>
</gene>
<dbReference type="Proteomes" id="UP001596083">
    <property type="component" value="Unassembled WGS sequence"/>
</dbReference>
<name>A0ABW0Z251_9ACTN</name>
<protein>
    <submittedName>
        <fullName evidence="2">Lasso peptide biosynthesis B2 protein</fullName>
    </submittedName>
</protein>